<accession>A0A8J3F246</accession>
<organism evidence="1 2">
    <name type="scientific">Oxalicibacterium faecigallinarum</name>
    <dbReference type="NCBI Taxonomy" id="573741"/>
    <lineage>
        <taxon>Bacteria</taxon>
        <taxon>Pseudomonadati</taxon>
        <taxon>Pseudomonadota</taxon>
        <taxon>Betaproteobacteria</taxon>
        <taxon>Burkholderiales</taxon>
        <taxon>Oxalobacteraceae</taxon>
        <taxon>Oxalicibacterium</taxon>
    </lineage>
</organism>
<dbReference type="AlphaFoldDB" id="A0A8J3F246"/>
<name>A0A8J3F246_9BURK</name>
<evidence type="ECO:0000313" key="1">
    <source>
        <dbReference type="EMBL" id="GGI17614.1"/>
    </source>
</evidence>
<dbReference type="Proteomes" id="UP000642180">
    <property type="component" value="Unassembled WGS sequence"/>
</dbReference>
<protein>
    <submittedName>
        <fullName evidence="1">Uncharacterized protein</fullName>
    </submittedName>
</protein>
<evidence type="ECO:0000313" key="2">
    <source>
        <dbReference type="Proteomes" id="UP000642180"/>
    </source>
</evidence>
<comment type="caution">
    <text evidence="1">The sequence shown here is derived from an EMBL/GenBank/DDBJ whole genome shotgun (WGS) entry which is preliminary data.</text>
</comment>
<proteinExistence type="predicted"/>
<keyword evidence="2" id="KW-1185">Reference proteome</keyword>
<sequence length="183" mass="21008">MMYSRPVTIRATNYRNIRMHTIENDFQSVLLTPENFPFTLEDALSLLSITPDFLPGQSRRIALMYELSCVIDDVHCVATVNLCSWKFLQVDGELLLEEAAGIDEHKPRVKPTTSLSHLKKLAQYYKSRGVTRAFLHSAEDSNDFIQSVCMPFRSLNHLQVWYPKQILVAVRDELCVQGFLVET</sequence>
<gene>
    <name evidence="1" type="ORF">GCM10008066_09860</name>
</gene>
<reference evidence="2" key="1">
    <citation type="journal article" date="2019" name="Int. J. Syst. Evol. Microbiol.">
        <title>The Global Catalogue of Microorganisms (GCM) 10K type strain sequencing project: providing services to taxonomists for standard genome sequencing and annotation.</title>
        <authorList>
            <consortium name="The Broad Institute Genomics Platform"/>
            <consortium name="The Broad Institute Genome Sequencing Center for Infectious Disease"/>
            <person name="Wu L."/>
            <person name="Ma J."/>
        </authorList>
    </citation>
    <scope>NUCLEOTIDE SEQUENCE [LARGE SCALE GENOMIC DNA]</scope>
    <source>
        <strain evidence="2">CCM 2767</strain>
    </source>
</reference>
<dbReference type="EMBL" id="BMDI01000001">
    <property type="protein sequence ID" value="GGI17614.1"/>
    <property type="molecule type" value="Genomic_DNA"/>
</dbReference>